<dbReference type="SUPFAM" id="SSF69318">
    <property type="entry name" value="Integrin alpha N-terminal domain"/>
    <property type="match status" value="1"/>
</dbReference>
<accession>A0A0C2CT97</accession>
<evidence type="ECO:0000256" key="1">
    <source>
        <dbReference type="SAM" id="MobiDB-lite"/>
    </source>
</evidence>
<sequence>MDAKLDPRIWNIVVGVGLVAGCGARTIGQDGSAGDTLDTGETDDTDDTDDTGPECVSNSDCETGYTCEAGVCNYWGYDDGHHPYYECYFDQDCGAFELCSVSNYCESLGAPPPPCAPELTIGATQIPLVGSALALQFVDLDADGDDELVVATQDEFHVFHDLEGPAITSARSPTSPAIESMIAGAFDPQPGSDLMLLVDEQLWRHGSNGADGFVAATIEDSPITGTTGLLSGNFDATGLPDDLLIWGPGGAFVDQSSGVPIALILTEVLAAAVLDRDAPTGGYALRGPQDQSLFGIDEGPLVTTLFDAGEPKLIVSVSSSTDARFLSLQHYSSSSEWSLVRHSTTAGLLTETTIPATPVRAIAADLDGDSSGDVVYLSSPAAQVGVHVDPLGPGSCWLTVATPLTQVAGAAAGDLDGDGDDEVAVQLSDGSVVVLREL</sequence>
<dbReference type="PROSITE" id="PS51257">
    <property type="entry name" value="PROKAR_LIPOPROTEIN"/>
    <property type="match status" value="1"/>
</dbReference>
<organism evidence="2 3">
    <name type="scientific">Enhygromyxa salina</name>
    <dbReference type="NCBI Taxonomy" id="215803"/>
    <lineage>
        <taxon>Bacteria</taxon>
        <taxon>Pseudomonadati</taxon>
        <taxon>Myxococcota</taxon>
        <taxon>Polyangia</taxon>
        <taxon>Nannocystales</taxon>
        <taxon>Nannocystaceae</taxon>
        <taxon>Enhygromyxa</taxon>
    </lineage>
</organism>
<dbReference type="Proteomes" id="UP000031599">
    <property type="component" value="Unassembled WGS sequence"/>
</dbReference>
<reference evidence="2 3" key="1">
    <citation type="submission" date="2014-12" db="EMBL/GenBank/DDBJ databases">
        <title>Genome assembly of Enhygromyxa salina DSM 15201.</title>
        <authorList>
            <person name="Sharma G."/>
            <person name="Subramanian S."/>
        </authorList>
    </citation>
    <scope>NUCLEOTIDE SEQUENCE [LARGE SCALE GENOMIC DNA]</scope>
    <source>
        <strain evidence="2 3">DSM 15201</strain>
    </source>
</reference>
<evidence type="ECO:0008006" key="4">
    <source>
        <dbReference type="Google" id="ProtNLM"/>
    </source>
</evidence>
<feature type="region of interest" description="Disordered" evidence="1">
    <location>
        <begin position="32"/>
        <end position="55"/>
    </location>
</feature>
<dbReference type="InterPro" id="IPR028994">
    <property type="entry name" value="Integrin_alpha_N"/>
</dbReference>
<evidence type="ECO:0000313" key="2">
    <source>
        <dbReference type="EMBL" id="KIG14391.1"/>
    </source>
</evidence>
<dbReference type="RefSeq" id="WP_052553801.1">
    <property type="nucleotide sequence ID" value="NZ_JMCC02000074.1"/>
</dbReference>
<dbReference type="AlphaFoldDB" id="A0A0C2CT97"/>
<proteinExistence type="predicted"/>
<dbReference type="EMBL" id="JMCC02000074">
    <property type="protein sequence ID" value="KIG14391.1"/>
    <property type="molecule type" value="Genomic_DNA"/>
</dbReference>
<protein>
    <recommendedName>
        <fullName evidence="4">FG-GAP repeat protein</fullName>
    </recommendedName>
</protein>
<gene>
    <name evidence="2" type="ORF">DB30_06866</name>
</gene>
<feature type="compositionally biased region" description="Acidic residues" evidence="1">
    <location>
        <begin position="38"/>
        <end position="52"/>
    </location>
</feature>
<evidence type="ECO:0000313" key="3">
    <source>
        <dbReference type="Proteomes" id="UP000031599"/>
    </source>
</evidence>
<name>A0A0C2CT97_9BACT</name>
<comment type="caution">
    <text evidence="2">The sequence shown here is derived from an EMBL/GenBank/DDBJ whole genome shotgun (WGS) entry which is preliminary data.</text>
</comment>